<reference evidence="7" key="1">
    <citation type="submission" date="2019-07" db="EMBL/GenBank/DDBJ databases">
        <title>Annotation for the trematode Paragonimus miyazaki's.</title>
        <authorList>
            <person name="Choi Y.-J."/>
        </authorList>
    </citation>
    <scope>NUCLEOTIDE SEQUENCE</scope>
    <source>
        <strain evidence="7">Japan</strain>
    </source>
</reference>
<evidence type="ECO:0000256" key="4">
    <source>
        <dbReference type="SAM" id="MobiDB-lite"/>
    </source>
</evidence>
<dbReference type="PANTHER" id="PTHR11036">
    <property type="entry name" value="SEMAPHORIN"/>
    <property type="match status" value="1"/>
</dbReference>
<sequence>MDFVVNFMISSKFKLGCPELFLLILVSQVTDSFAIKTIMSGTESTAVEFNHTKTPFSSLTPSTMRHSNVTSIRNDSSKLTRSKPKRILPSFTQSKPESKVSSTISISPWQTTHPRVFFIDDLLEQNIGAAFYDAQIYNYSKFVFLPKQSVIYVVGNKMTILKLDLATFMLLDSFVIPQQTGGTSDCEESWTCLETTEISLLATMPNEQMVWFCYVHYLQYPNRPSQHAQSACMVPQTENLAEPLVQWENLHFNSMDPHHTASILNAADGFTYISGFAPDHVRIFRAHMPDWNGHINWTGALVTDRSRVYISEPATVLLTFETENEVYFVLREQPTTLTSSCRTKPSAPPTASIPRMKSTFDGSLTDVARLVRICKGDRGGLPHVNEEKFGTFAKADFECLAGDENGHFYAYTHIVAAQWDNETQRLYAVFTTESWAPLGSALCVYSKQDIMATFSGPLMQTNSIRFNRVPTPVPNSFSNICERFNSNNLTSEELSIGRHLSLSFPYRYNPIEPLYKRALFTQTGVEWTHLQSYDLPALPTHYHFGNPAKTTIIWLGSKTELTRVVIYELIESSPHENKQRSSYPVVCKLNEYRVGRAMNVLNRPAKFREYQSENFANNGNRDRKSTGYMNLRIMRSFARRYNKYGSDAEQKEEEIRFIKIIAGKLFIITNQQILWLPVSDCSQYRLFEACQESNDPHCGWSWPEGICVDGYNRKPSLQTNWFNTFSPSVDRRSSGNVQCPSDVVLVDQRDSHAWSAWNGCRLMDTGTGRTQVKWTNSNTPVNSFMRFTGICQCRVCLSRAECILGTQEVTNCSFHDRNWQEWSTWSRCDLATGVQFRQRVCAPGLVCIGSSREHRLCSSASFWSTNKDSDVISTEVRKIPNAQMAYISETHRFSITFVLLVGFLCLFVGILVPSVIFYLFRSSRGCSTRSVRHSPNFGTISTPRCCSHDCETNKSLANKPNLGDSHVATEEKTSERNVTNHQKQLVFKYPHDSLSGRHLGRKKMDRLLSHAFRSDLAFSSSQQLLSSTPHHSPMSGPSTASTLLKDRFTFEDLPDPPYDAQGESNTLIQGIRDCNLSPPYISSIQETPPPSKKVSNSDGMLRTSTEYSGETVNTTNGPYNAQYANRNVNRLPPKPVEQTTAENHSSGNLSLDSTKVI</sequence>
<dbReference type="PROSITE" id="PS51004">
    <property type="entry name" value="SEMA"/>
    <property type="match status" value="1"/>
</dbReference>
<dbReference type="GO" id="GO:0005886">
    <property type="term" value="C:plasma membrane"/>
    <property type="evidence" value="ECO:0007669"/>
    <property type="project" value="TreeGrafter"/>
</dbReference>
<comment type="subcellular location">
    <subcellularLocation>
        <location evidence="1">Membrane</location>
        <topology evidence="1">Single-pass membrane protein</topology>
    </subcellularLocation>
</comment>
<dbReference type="InterPro" id="IPR015943">
    <property type="entry name" value="WD40/YVTN_repeat-like_dom_sf"/>
</dbReference>
<evidence type="ECO:0000313" key="7">
    <source>
        <dbReference type="EMBL" id="KAF7233358.1"/>
    </source>
</evidence>
<evidence type="ECO:0000313" key="8">
    <source>
        <dbReference type="Proteomes" id="UP000822476"/>
    </source>
</evidence>
<evidence type="ECO:0000259" key="6">
    <source>
        <dbReference type="PROSITE" id="PS51004"/>
    </source>
</evidence>
<dbReference type="Proteomes" id="UP000822476">
    <property type="component" value="Unassembled WGS sequence"/>
</dbReference>
<comment type="caution">
    <text evidence="7">The sequence shown here is derived from an EMBL/GenBank/DDBJ whole genome shotgun (WGS) entry which is preliminary data.</text>
</comment>
<dbReference type="AlphaFoldDB" id="A0A8S9YE26"/>
<evidence type="ECO:0000256" key="5">
    <source>
        <dbReference type="SAM" id="Phobius"/>
    </source>
</evidence>
<dbReference type="OrthoDB" id="9988752at2759"/>
<keyword evidence="5" id="KW-0812">Transmembrane</keyword>
<dbReference type="SUPFAM" id="SSF103575">
    <property type="entry name" value="Plexin repeat"/>
    <property type="match status" value="1"/>
</dbReference>
<dbReference type="InterPro" id="IPR001627">
    <property type="entry name" value="Semap_dom"/>
</dbReference>
<dbReference type="EMBL" id="JTDE01021123">
    <property type="protein sequence ID" value="KAF7233358.1"/>
    <property type="molecule type" value="Genomic_DNA"/>
</dbReference>
<dbReference type="PANTHER" id="PTHR11036:SF127">
    <property type="entry name" value="SEMAPHORIN-1A"/>
    <property type="match status" value="1"/>
</dbReference>
<feature type="region of interest" description="Disordered" evidence="4">
    <location>
        <begin position="957"/>
        <end position="979"/>
    </location>
</feature>
<dbReference type="InterPro" id="IPR036352">
    <property type="entry name" value="Semap_dom_sf"/>
</dbReference>
<dbReference type="SUPFAM" id="SSF101912">
    <property type="entry name" value="Sema domain"/>
    <property type="match status" value="1"/>
</dbReference>
<dbReference type="InterPro" id="IPR000884">
    <property type="entry name" value="TSP1_rpt"/>
</dbReference>
<proteinExistence type="predicted"/>
<dbReference type="InterPro" id="IPR027231">
    <property type="entry name" value="Semaphorin"/>
</dbReference>
<keyword evidence="8" id="KW-1185">Reference proteome</keyword>
<dbReference type="GO" id="GO:0030215">
    <property type="term" value="F:semaphorin receptor binding"/>
    <property type="evidence" value="ECO:0007669"/>
    <property type="project" value="InterPro"/>
</dbReference>
<dbReference type="PROSITE" id="PS50092">
    <property type="entry name" value="TSP1"/>
    <property type="match status" value="1"/>
</dbReference>
<accession>A0A8S9YE26</accession>
<keyword evidence="5" id="KW-1133">Transmembrane helix</keyword>
<keyword evidence="5" id="KW-0472">Membrane</keyword>
<dbReference type="GO" id="GO:0071526">
    <property type="term" value="P:semaphorin-plexin signaling pathway"/>
    <property type="evidence" value="ECO:0007669"/>
    <property type="project" value="TreeGrafter"/>
</dbReference>
<feature type="compositionally biased region" description="Polar residues" evidence="4">
    <location>
        <begin position="1137"/>
        <end position="1157"/>
    </location>
</feature>
<dbReference type="Gene3D" id="2.130.10.10">
    <property type="entry name" value="YVTN repeat-like/Quinoprotein amine dehydrogenase"/>
    <property type="match status" value="1"/>
</dbReference>
<name>A0A8S9YE26_9TREM</name>
<dbReference type="GO" id="GO:0007411">
    <property type="term" value="P:axon guidance"/>
    <property type="evidence" value="ECO:0007669"/>
    <property type="project" value="TreeGrafter"/>
</dbReference>
<protein>
    <recommendedName>
        <fullName evidence="6">Sema domain-containing protein</fullName>
    </recommendedName>
</protein>
<feature type="domain" description="Sema" evidence="6">
    <location>
        <begin position="309"/>
        <end position="678"/>
    </location>
</feature>
<dbReference type="InterPro" id="IPR036383">
    <property type="entry name" value="TSP1_rpt_sf"/>
</dbReference>
<dbReference type="GO" id="GO:0030335">
    <property type="term" value="P:positive regulation of cell migration"/>
    <property type="evidence" value="ECO:0007669"/>
    <property type="project" value="TreeGrafter"/>
</dbReference>
<feature type="region of interest" description="Disordered" evidence="4">
    <location>
        <begin position="1083"/>
        <end position="1157"/>
    </location>
</feature>
<evidence type="ECO:0000256" key="3">
    <source>
        <dbReference type="PROSITE-ProRule" id="PRU00352"/>
    </source>
</evidence>
<keyword evidence="2" id="KW-0524">Neurogenesis</keyword>
<gene>
    <name evidence="7" type="ORF">EG68_04915</name>
</gene>
<dbReference type="SUPFAM" id="SSF82895">
    <property type="entry name" value="TSP-1 type 1 repeat"/>
    <property type="match status" value="1"/>
</dbReference>
<organism evidence="7 8">
    <name type="scientific">Paragonimus skrjabini miyazakii</name>
    <dbReference type="NCBI Taxonomy" id="59628"/>
    <lineage>
        <taxon>Eukaryota</taxon>
        <taxon>Metazoa</taxon>
        <taxon>Spiralia</taxon>
        <taxon>Lophotrochozoa</taxon>
        <taxon>Platyhelminthes</taxon>
        <taxon>Trematoda</taxon>
        <taxon>Digenea</taxon>
        <taxon>Plagiorchiida</taxon>
        <taxon>Troglotremata</taxon>
        <taxon>Troglotrematidae</taxon>
        <taxon>Paragonimus</taxon>
    </lineage>
</organism>
<evidence type="ECO:0000256" key="2">
    <source>
        <dbReference type="ARBA" id="ARBA00022902"/>
    </source>
</evidence>
<dbReference type="GO" id="GO:0045499">
    <property type="term" value="F:chemorepellent activity"/>
    <property type="evidence" value="ECO:0007669"/>
    <property type="project" value="TreeGrafter"/>
</dbReference>
<comment type="caution">
    <text evidence="3">Lacks conserved residue(s) required for the propagation of feature annotation.</text>
</comment>
<evidence type="ECO:0000256" key="1">
    <source>
        <dbReference type="ARBA" id="ARBA00004167"/>
    </source>
</evidence>
<dbReference type="Pfam" id="PF01403">
    <property type="entry name" value="Sema"/>
    <property type="match status" value="1"/>
</dbReference>
<feature type="compositionally biased region" description="Polar residues" evidence="4">
    <location>
        <begin position="1093"/>
        <end position="1128"/>
    </location>
</feature>
<feature type="transmembrane region" description="Helical" evidence="5">
    <location>
        <begin position="893"/>
        <end position="920"/>
    </location>
</feature>
<dbReference type="SMART" id="SM00630">
    <property type="entry name" value="Sema"/>
    <property type="match status" value="1"/>
</dbReference>